<dbReference type="InterPro" id="IPR036938">
    <property type="entry name" value="PAP2/HPO_sf"/>
</dbReference>
<dbReference type="Proteomes" id="UP000448867">
    <property type="component" value="Unassembled WGS sequence"/>
</dbReference>
<accession>A0A7X2M0R6</accession>
<gene>
    <name evidence="2" type="ORF">GJU40_15440</name>
</gene>
<sequence length="300" mass="34035">MKKRNYPLWTELPYAGEKQPPRKAVEPDAGKWRTYFIQHDGYGGFKTLQGRPIKLDITDPNRIDWYQQLKQVQQSLASLTEKKITIARYWSAGPPTKQWTPIADRLIDTYSVEAPRAARILAALHAGINDAMVATWAVKFQYLVPRPNQLDPHLATVVCTPKHPSYVSGHSSVSGAAEVILGYFFPGEKNRLRQLAEEDAVSRLYAGVHYPADNQEGLKLGRQIGRIVISELKKDKTYLGQTDIPYRENRRAQLLPPPYEQAIPFDFDTSCDSLLLDLSPGKSNRNNYAPKPRLYNSRKS</sequence>
<dbReference type="InterPro" id="IPR052559">
    <property type="entry name" value="V-haloperoxidase"/>
</dbReference>
<keyword evidence="3" id="KW-1185">Reference proteome</keyword>
<evidence type="ECO:0000259" key="1">
    <source>
        <dbReference type="Pfam" id="PF01569"/>
    </source>
</evidence>
<dbReference type="Pfam" id="PF01569">
    <property type="entry name" value="PAP2"/>
    <property type="match status" value="1"/>
</dbReference>
<evidence type="ECO:0000313" key="3">
    <source>
        <dbReference type="Proteomes" id="UP000448867"/>
    </source>
</evidence>
<name>A0A7X2M0R6_9BACI</name>
<dbReference type="CDD" id="cd03398">
    <property type="entry name" value="PAP2_haloperoxidase"/>
    <property type="match status" value="1"/>
</dbReference>
<dbReference type="AlphaFoldDB" id="A0A7X2M0R6"/>
<feature type="domain" description="Phosphatidic acid phosphatase type 2/haloperoxidase" evidence="1">
    <location>
        <begin position="133"/>
        <end position="228"/>
    </location>
</feature>
<evidence type="ECO:0000313" key="2">
    <source>
        <dbReference type="EMBL" id="MRX73537.1"/>
    </source>
</evidence>
<protein>
    <submittedName>
        <fullName evidence="2">Phosphatase PAP2 family protein</fullName>
    </submittedName>
</protein>
<comment type="caution">
    <text evidence="2">The sequence shown here is derived from an EMBL/GenBank/DDBJ whole genome shotgun (WGS) entry which is preliminary data.</text>
</comment>
<dbReference type="PANTHER" id="PTHR34599">
    <property type="entry name" value="PEROXIDASE-RELATED"/>
    <property type="match status" value="1"/>
</dbReference>
<dbReference type="RefSeq" id="WP_154308997.1">
    <property type="nucleotide sequence ID" value="NZ_WKKI01000037.1"/>
</dbReference>
<dbReference type="InterPro" id="IPR000326">
    <property type="entry name" value="PAP2/HPO"/>
</dbReference>
<dbReference type="SUPFAM" id="SSF48317">
    <property type="entry name" value="Acid phosphatase/Vanadium-dependent haloperoxidase"/>
    <property type="match status" value="1"/>
</dbReference>
<dbReference type="OrthoDB" id="7793240at2"/>
<dbReference type="Gene3D" id="1.10.606.20">
    <property type="match status" value="1"/>
</dbReference>
<reference evidence="2 3" key="1">
    <citation type="submission" date="2019-11" db="EMBL/GenBank/DDBJ databases">
        <title>Bacillus lacus genome.</title>
        <authorList>
            <person name="Allen C.J."/>
            <person name="Newman J.D."/>
        </authorList>
    </citation>
    <scope>NUCLEOTIDE SEQUENCE [LARGE SCALE GENOMIC DNA]</scope>
    <source>
        <strain evidence="2 3">KCTC 33946</strain>
    </source>
</reference>
<dbReference type="PANTHER" id="PTHR34599:SF1">
    <property type="entry name" value="PHOSPHATIDIC ACID PHOSPHATASE TYPE 2_HALOPEROXIDASE DOMAIN-CONTAINING PROTEIN"/>
    <property type="match status" value="1"/>
</dbReference>
<organism evidence="2 3">
    <name type="scientific">Metabacillus lacus</name>
    <dbReference type="NCBI Taxonomy" id="1983721"/>
    <lineage>
        <taxon>Bacteria</taxon>
        <taxon>Bacillati</taxon>
        <taxon>Bacillota</taxon>
        <taxon>Bacilli</taxon>
        <taxon>Bacillales</taxon>
        <taxon>Bacillaceae</taxon>
        <taxon>Metabacillus</taxon>
    </lineage>
</organism>
<proteinExistence type="predicted"/>
<dbReference type="EMBL" id="WKKI01000037">
    <property type="protein sequence ID" value="MRX73537.1"/>
    <property type="molecule type" value="Genomic_DNA"/>
</dbReference>